<accession>A0A1I7ESX1</accession>
<evidence type="ECO:0000313" key="2">
    <source>
        <dbReference type="Proteomes" id="UP000242496"/>
    </source>
</evidence>
<dbReference type="Proteomes" id="UP000242496">
    <property type="component" value="Unassembled WGS sequence"/>
</dbReference>
<gene>
    <name evidence="1" type="ORF">SAMN05421784_10196</name>
</gene>
<proteinExistence type="predicted"/>
<evidence type="ECO:0000313" key="1">
    <source>
        <dbReference type="EMBL" id="SFU27009.1"/>
    </source>
</evidence>
<organism evidence="1 2">
    <name type="scientific">Xenorhabdus koppenhoeferi</name>
    <dbReference type="NCBI Taxonomy" id="351659"/>
    <lineage>
        <taxon>Bacteria</taxon>
        <taxon>Pseudomonadati</taxon>
        <taxon>Pseudomonadota</taxon>
        <taxon>Gammaproteobacteria</taxon>
        <taxon>Enterobacterales</taxon>
        <taxon>Morganellaceae</taxon>
        <taxon>Xenorhabdus</taxon>
    </lineage>
</organism>
<keyword evidence="2" id="KW-1185">Reference proteome</keyword>
<sequence length="38" mass="4128">MDLSSEGYGVALEGIARDGVTLKLDSNLLAPIYQFLQE</sequence>
<name>A0A1I7ESX1_9GAMM</name>
<reference evidence="2" key="1">
    <citation type="submission" date="2016-10" db="EMBL/GenBank/DDBJ databases">
        <authorList>
            <person name="Varghese N."/>
            <person name="Submissions S."/>
        </authorList>
    </citation>
    <scope>NUCLEOTIDE SEQUENCE [LARGE SCALE GENOMIC DNA]</scope>
    <source>
        <strain evidence="2">DSM 18168</strain>
    </source>
</reference>
<dbReference type="EMBL" id="FPBJ01000001">
    <property type="protein sequence ID" value="SFU27009.1"/>
    <property type="molecule type" value="Genomic_DNA"/>
</dbReference>
<dbReference type="AlphaFoldDB" id="A0A1I7ESX1"/>
<protein>
    <submittedName>
        <fullName evidence="1">Uncharacterized protein</fullName>
    </submittedName>
</protein>